<accession>A0A0R2F1G2</accession>
<keyword evidence="2" id="KW-1185">Reference proteome</keyword>
<gene>
    <name evidence="1" type="ORF">FC75_GL002114</name>
</gene>
<evidence type="ECO:0000313" key="2">
    <source>
        <dbReference type="Proteomes" id="UP000050865"/>
    </source>
</evidence>
<name>A0A0R2F1G2_9LACO</name>
<dbReference type="EMBL" id="AYZJ01000042">
    <property type="protein sequence ID" value="KRN21654.1"/>
    <property type="molecule type" value="Genomic_DNA"/>
</dbReference>
<comment type="caution">
    <text evidence="1">The sequence shown here is derived from an EMBL/GenBank/DDBJ whole genome shotgun (WGS) entry which is preliminary data.</text>
</comment>
<dbReference type="PATRIC" id="fig|1423730.4.peg.2198"/>
<organism evidence="1 2">
    <name type="scientific">Lacticaseibacillus camelliae DSM 22697 = JCM 13995</name>
    <dbReference type="NCBI Taxonomy" id="1423730"/>
    <lineage>
        <taxon>Bacteria</taxon>
        <taxon>Bacillati</taxon>
        <taxon>Bacillota</taxon>
        <taxon>Bacilli</taxon>
        <taxon>Lactobacillales</taxon>
        <taxon>Lactobacillaceae</taxon>
        <taxon>Lacticaseibacillus</taxon>
    </lineage>
</organism>
<reference evidence="1 2" key="1">
    <citation type="journal article" date="2015" name="Genome Announc.">
        <title>Expanding the biotechnology potential of lactobacilli through comparative genomics of 213 strains and associated genera.</title>
        <authorList>
            <person name="Sun Z."/>
            <person name="Harris H.M."/>
            <person name="McCann A."/>
            <person name="Guo C."/>
            <person name="Argimon S."/>
            <person name="Zhang W."/>
            <person name="Yang X."/>
            <person name="Jeffery I.B."/>
            <person name="Cooney J.C."/>
            <person name="Kagawa T.F."/>
            <person name="Liu W."/>
            <person name="Song Y."/>
            <person name="Salvetti E."/>
            <person name="Wrobel A."/>
            <person name="Rasinkangas P."/>
            <person name="Parkhill J."/>
            <person name="Rea M.C."/>
            <person name="O'Sullivan O."/>
            <person name="Ritari J."/>
            <person name="Douillard F.P."/>
            <person name="Paul Ross R."/>
            <person name="Yang R."/>
            <person name="Briner A.E."/>
            <person name="Felis G.E."/>
            <person name="de Vos W.M."/>
            <person name="Barrangou R."/>
            <person name="Klaenhammer T.R."/>
            <person name="Caufield P.W."/>
            <person name="Cui Y."/>
            <person name="Zhang H."/>
            <person name="O'Toole P.W."/>
        </authorList>
    </citation>
    <scope>NUCLEOTIDE SEQUENCE [LARGE SCALE GENOMIC DNA]</scope>
    <source>
        <strain evidence="1 2">DSM 22697</strain>
    </source>
</reference>
<proteinExistence type="predicted"/>
<sequence length="149" mass="17081">MFIFLVAVLAIWIIFVKKPWVPKGNSDPEAVMSWCNKHDRNIYDLSAWGQLDEGFTNGRASNGETIILMKNTKSNTYVFKINGHYVYMARIMDHADDSYWEQIVGIAKDDNGNVYHHGLSRSEMSATDDSSVEDTSWTDSQFNRDFDVD</sequence>
<dbReference type="AlphaFoldDB" id="A0A0R2F1G2"/>
<dbReference type="Proteomes" id="UP000050865">
    <property type="component" value="Unassembled WGS sequence"/>
</dbReference>
<protein>
    <submittedName>
        <fullName evidence="1">Uncharacterized protein</fullName>
    </submittedName>
</protein>
<evidence type="ECO:0000313" key="1">
    <source>
        <dbReference type="EMBL" id="KRN21654.1"/>
    </source>
</evidence>